<organism evidence="1 2">
    <name type="scientific">Racocetra persica</name>
    <dbReference type="NCBI Taxonomy" id="160502"/>
    <lineage>
        <taxon>Eukaryota</taxon>
        <taxon>Fungi</taxon>
        <taxon>Fungi incertae sedis</taxon>
        <taxon>Mucoromycota</taxon>
        <taxon>Glomeromycotina</taxon>
        <taxon>Glomeromycetes</taxon>
        <taxon>Diversisporales</taxon>
        <taxon>Gigasporaceae</taxon>
        <taxon>Racocetra</taxon>
    </lineage>
</organism>
<keyword evidence="2" id="KW-1185">Reference proteome</keyword>
<dbReference type="Proteomes" id="UP000789920">
    <property type="component" value="Unassembled WGS sequence"/>
</dbReference>
<accession>A0ACA9SQF9</accession>
<name>A0ACA9SQF9_9GLOM</name>
<gene>
    <name evidence="1" type="ORF">RPERSI_LOCUS34059</name>
</gene>
<feature type="non-terminal residue" evidence="1">
    <location>
        <position position="178"/>
    </location>
</feature>
<reference evidence="1" key="1">
    <citation type="submission" date="2021-06" db="EMBL/GenBank/DDBJ databases">
        <authorList>
            <person name="Kallberg Y."/>
            <person name="Tangrot J."/>
            <person name="Rosling A."/>
        </authorList>
    </citation>
    <scope>NUCLEOTIDE SEQUENCE</scope>
    <source>
        <strain evidence="1">MA461A</strain>
    </source>
</reference>
<protein>
    <submittedName>
        <fullName evidence="1">20872_t:CDS:1</fullName>
    </submittedName>
</protein>
<comment type="caution">
    <text evidence="1">The sequence shown here is derived from an EMBL/GenBank/DDBJ whole genome shotgun (WGS) entry which is preliminary data.</text>
</comment>
<sequence>MFNAMSTTGFNVQPQPNASKWNAIYFLVFNLVGSVFVLTLFISVVISGFQSKSGVAYLTQEQVRWLNLEKLLRQIKPSKLPKVRPDNPFRAFCYDYAVEKRGTLYNIMTGLYATHILLLMTEFFGAPTWWEMTRNIAFLVLISVYIVEVSMKLTGLGWKVFRSNPWNLYDLIVITGTT</sequence>
<dbReference type="EMBL" id="CAJVQC010150499">
    <property type="protein sequence ID" value="CAG8846283.1"/>
    <property type="molecule type" value="Genomic_DNA"/>
</dbReference>
<evidence type="ECO:0000313" key="2">
    <source>
        <dbReference type="Proteomes" id="UP000789920"/>
    </source>
</evidence>
<proteinExistence type="predicted"/>
<evidence type="ECO:0000313" key="1">
    <source>
        <dbReference type="EMBL" id="CAG8846283.1"/>
    </source>
</evidence>